<dbReference type="SMART" id="SM00862">
    <property type="entry name" value="Trans_reg_C"/>
    <property type="match status" value="1"/>
</dbReference>
<dbReference type="SUPFAM" id="SSF46894">
    <property type="entry name" value="C-terminal effector domain of the bipartite response regulators"/>
    <property type="match status" value="1"/>
</dbReference>
<evidence type="ECO:0000256" key="6">
    <source>
        <dbReference type="PROSITE-ProRule" id="PRU00169"/>
    </source>
</evidence>
<feature type="domain" description="Response regulatory" evidence="7">
    <location>
        <begin position="6"/>
        <end position="121"/>
    </location>
</feature>
<dbReference type="InterPro" id="IPR036388">
    <property type="entry name" value="WH-like_DNA-bd_sf"/>
</dbReference>
<protein>
    <submittedName>
        <fullName evidence="8">Response regulator receiver</fullName>
    </submittedName>
</protein>
<dbReference type="PANTHER" id="PTHR48111:SF4">
    <property type="entry name" value="DNA-BINDING DUAL TRANSCRIPTIONAL REGULATOR OMPR"/>
    <property type="match status" value="1"/>
</dbReference>
<accession>V5SDT5</accession>
<keyword evidence="2" id="KW-0902">Two-component regulatory system</keyword>
<dbReference type="RefSeq" id="WP_023787369.1">
    <property type="nucleotide sequence ID" value="NC_022997.1"/>
</dbReference>
<dbReference type="InterPro" id="IPR001867">
    <property type="entry name" value="OmpR/PhoB-type_DNA-bd"/>
</dbReference>
<dbReference type="GO" id="GO:0006355">
    <property type="term" value="P:regulation of DNA-templated transcription"/>
    <property type="evidence" value="ECO:0007669"/>
    <property type="project" value="InterPro"/>
</dbReference>
<dbReference type="Gene3D" id="3.40.50.2300">
    <property type="match status" value="1"/>
</dbReference>
<dbReference type="GO" id="GO:0000156">
    <property type="term" value="F:phosphorelay response regulator activity"/>
    <property type="evidence" value="ECO:0007669"/>
    <property type="project" value="TreeGrafter"/>
</dbReference>
<dbReference type="InterPro" id="IPR011006">
    <property type="entry name" value="CheY-like_superfamily"/>
</dbReference>
<name>V5SDT5_9HYPH</name>
<keyword evidence="5" id="KW-0804">Transcription</keyword>
<dbReference type="KEGG" id="hni:W911_10045"/>
<dbReference type="Proteomes" id="UP000018542">
    <property type="component" value="Chromosome"/>
</dbReference>
<evidence type="ECO:0000256" key="1">
    <source>
        <dbReference type="ARBA" id="ARBA00022553"/>
    </source>
</evidence>
<dbReference type="Gene3D" id="1.10.10.10">
    <property type="entry name" value="Winged helix-like DNA-binding domain superfamily/Winged helix DNA-binding domain"/>
    <property type="match status" value="1"/>
</dbReference>
<dbReference type="InterPro" id="IPR001789">
    <property type="entry name" value="Sig_transdc_resp-reg_receiver"/>
</dbReference>
<dbReference type="InterPro" id="IPR039420">
    <property type="entry name" value="WalR-like"/>
</dbReference>
<keyword evidence="9" id="KW-1185">Reference proteome</keyword>
<dbReference type="Pfam" id="PF00072">
    <property type="entry name" value="Response_reg"/>
    <property type="match status" value="1"/>
</dbReference>
<dbReference type="CDD" id="cd17574">
    <property type="entry name" value="REC_OmpR"/>
    <property type="match status" value="1"/>
</dbReference>
<evidence type="ECO:0000259" key="7">
    <source>
        <dbReference type="PROSITE" id="PS50110"/>
    </source>
</evidence>
<dbReference type="GO" id="GO:0032993">
    <property type="term" value="C:protein-DNA complex"/>
    <property type="evidence" value="ECO:0007669"/>
    <property type="project" value="TreeGrafter"/>
</dbReference>
<evidence type="ECO:0000256" key="4">
    <source>
        <dbReference type="ARBA" id="ARBA00023125"/>
    </source>
</evidence>
<dbReference type="SUPFAM" id="SSF52172">
    <property type="entry name" value="CheY-like"/>
    <property type="match status" value="1"/>
</dbReference>
<evidence type="ECO:0000256" key="3">
    <source>
        <dbReference type="ARBA" id="ARBA00023015"/>
    </source>
</evidence>
<dbReference type="InterPro" id="IPR016032">
    <property type="entry name" value="Sig_transdc_resp-reg_C-effctor"/>
</dbReference>
<proteinExistence type="predicted"/>
<evidence type="ECO:0000256" key="5">
    <source>
        <dbReference type="ARBA" id="ARBA00023163"/>
    </source>
</evidence>
<organism evidence="8 9">
    <name type="scientific">Hyphomicrobium nitrativorans NL23</name>
    <dbReference type="NCBI Taxonomy" id="1029756"/>
    <lineage>
        <taxon>Bacteria</taxon>
        <taxon>Pseudomonadati</taxon>
        <taxon>Pseudomonadota</taxon>
        <taxon>Alphaproteobacteria</taxon>
        <taxon>Hyphomicrobiales</taxon>
        <taxon>Hyphomicrobiaceae</taxon>
        <taxon>Hyphomicrobium</taxon>
    </lineage>
</organism>
<evidence type="ECO:0000313" key="8">
    <source>
        <dbReference type="EMBL" id="AHB48652.1"/>
    </source>
</evidence>
<dbReference type="EMBL" id="CP006912">
    <property type="protein sequence ID" value="AHB48652.1"/>
    <property type="molecule type" value="Genomic_DNA"/>
</dbReference>
<evidence type="ECO:0000256" key="2">
    <source>
        <dbReference type="ARBA" id="ARBA00023012"/>
    </source>
</evidence>
<dbReference type="HOGENOM" id="CLU_000445_30_4_5"/>
<feature type="modified residue" description="4-aspartylphosphate" evidence="6">
    <location>
        <position position="55"/>
    </location>
</feature>
<reference evidence="8 9" key="1">
    <citation type="journal article" date="2014" name="Genome Announc.">
        <title>Complete Genome Sequence of Hyphomicrobium nitrativorans Strain NL23, a Denitrifying Bacterium Isolated from Biofilm of a Methanol-Fed Denitrification System Treating Seawater at the Montreal Biodome.</title>
        <authorList>
            <person name="Martineau C."/>
            <person name="Villeneuve C."/>
            <person name="Mauffrey F."/>
            <person name="Villemur R."/>
        </authorList>
    </citation>
    <scope>NUCLEOTIDE SEQUENCE [LARGE SCALE GENOMIC DNA]</scope>
    <source>
        <strain evidence="8">NL23</strain>
    </source>
</reference>
<keyword evidence="1 6" id="KW-0597">Phosphoprotein</keyword>
<dbReference type="AlphaFoldDB" id="V5SDT5"/>
<dbReference type="OrthoDB" id="9784719at2"/>
<dbReference type="PANTHER" id="PTHR48111">
    <property type="entry name" value="REGULATOR OF RPOS"/>
    <property type="match status" value="1"/>
</dbReference>
<sequence>MEHEGHVLVVEDEPALRIDLVDYLVSRGFLVDQAATCRESLALLERTRPDLILLDLALPDGSGFTVAAAARQHYDLAVGIVMLTAFDDEAHRLAGLGVGADIYLVKDSSLREIEACCRNLLRRLRAPQIAKPVPTSPAWHLDEMNWQLLTPDGLAVPLTATEIAFLKPMMAAPHVPQKRGDLCQGSEPRNLDAVVLRLRRKIEAVTRHPPPFKAVYGAGYVFTGVPSDPHP</sequence>
<gene>
    <name evidence="8" type="ORF">W911_10045</name>
</gene>
<dbReference type="STRING" id="1029756.W911_10045"/>
<dbReference type="SMART" id="SM00448">
    <property type="entry name" value="REC"/>
    <property type="match status" value="1"/>
</dbReference>
<evidence type="ECO:0000313" key="9">
    <source>
        <dbReference type="Proteomes" id="UP000018542"/>
    </source>
</evidence>
<keyword evidence="4" id="KW-0238">DNA-binding</keyword>
<dbReference type="GO" id="GO:0005829">
    <property type="term" value="C:cytosol"/>
    <property type="evidence" value="ECO:0007669"/>
    <property type="project" value="TreeGrafter"/>
</dbReference>
<keyword evidence="3" id="KW-0805">Transcription regulation</keyword>
<dbReference type="PROSITE" id="PS50110">
    <property type="entry name" value="RESPONSE_REGULATORY"/>
    <property type="match status" value="1"/>
</dbReference>
<dbReference type="PATRIC" id="fig|1029756.8.peg.2089"/>
<dbReference type="GO" id="GO:0000976">
    <property type="term" value="F:transcription cis-regulatory region binding"/>
    <property type="evidence" value="ECO:0007669"/>
    <property type="project" value="TreeGrafter"/>
</dbReference>